<organism evidence="2 3">
    <name type="scientific">Cladorrhinum samala</name>
    <dbReference type="NCBI Taxonomy" id="585594"/>
    <lineage>
        <taxon>Eukaryota</taxon>
        <taxon>Fungi</taxon>
        <taxon>Dikarya</taxon>
        <taxon>Ascomycota</taxon>
        <taxon>Pezizomycotina</taxon>
        <taxon>Sordariomycetes</taxon>
        <taxon>Sordariomycetidae</taxon>
        <taxon>Sordariales</taxon>
        <taxon>Podosporaceae</taxon>
        <taxon>Cladorrhinum</taxon>
    </lineage>
</organism>
<gene>
    <name evidence="2" type="ORF">QBC42DRAFT_171325</name>
</gene>
<dbReference type="NCBIfam" id="NF041278">
    <property type="entry name" value="CmcJ_NvfI_EfuI"/>
    <property type="match status" value="1"/>
</dbReference>
<comment type="caution">
    <text evidence="2">The sequence shown here is derived from an EMBL/GenBank/DDBJ whole genome shotgun (WGS) entry which is preliminary data.</text>
</comment>
<evidence type="ECO:0000313" key="2">
    <source>
        <dbReference type="EMBL" id="KAK4464487.1"/>
    </source>
</evidence>
<comment type="similarity">
    <text evidence="1">Belongs to the asaB hydroxylase/desaturase family.</text>
</comment>
<dbReference type="Proteomes" id="UP001321749">
    <property type="component" value="Unassembled WGS sequence"/>
</dbReference>
<dbReference type="AlphaFoldDB" id="A0AAV9HUX4"/>
<name>A0AAV9HUX4_9PEZI</name>
<dbReference type="GO" id="GO:0016491">
    <property type="term" value="F:oxidoreductase activity"/>
    <property type="evidence" value="ECO:0007669"/>
    <property type="project" value="InterPro"/>
</dbReference>
<accession>A0AAV9HUX4</accession>
<evidence type="ECO:0000256" key="1">
    <source>
        <dbReference type="ARBA" id="ARBA00023604"/>
    </source>
</evidence>
<sequence length="281" mass="32120">MAVVESRMSFLQPWSEEKGNPYVRGAPAEGFDTLNYSNIEYPVQITDARPNKSEFNIDTHGFAYHDDSTITPEILEMLRANDKARVVKDYYPMVEALVKDKTGASRVVIFDHTIRRRDPTLSKGDNPNGREQPASLVHCDQSYVGAVRRVHRHLGEEADRLLKGRAQIINVWRPLRGPVEEWPLATMDARTLKESDTHPTSIFKNQYELLGQTVSITNNPGQRWYYLDAQNTNEVTFIKIWDNKEDVEAKLCAHCAFPHPGSPKNAALRESMEVRCLVFYD</sequence>
<dbReference type="EMBL" id="MU864948">
    <property type="protein sequence ID" value="KAK4464487.1"/>
    <property type="molecule type" value="Genomic_DNA"/>
</dbReference>
<reference evidence="2" key="1">
    <citation type="journal article" date="2023" name="Mol. Phylogenet. Evol.">
        <title>Genome-scale phylogeny and comparative genomics of the fungal order Sordariales.</title>
        <authorList>
            <person name="Hensen N."/>
            <person name="Bonometti L."/>
            <person name="Westerberg I."/>
            <person name="Brannstrom I.O."/>
            <person name="Guillou S."/>
            <person name="Cros-Aarteil S."/>
            <person name="Calhoun S."/>
            <person name="Haridas S."/>
            <person name="Kuo A."/>
            <person name="Mondo S."/>
            <person name="Pangilinan J."/>
            <person name="Riley R."/>
            <person name="LaButti K."/>
            <person name="Andreopoulos B."/>
            <person name="Lipzen A."/>
            <person name="Chen C."/>
            <person name="Yan M."/>
            <person name="Daum C."/>
            <person name="Ng V."/>
            <person name="Clum A."/>
            <person name="Steindorff A."/>
            <person name="Ohm R.A."/>
            <person name="Martin F."/>
            <person name="Silar P."/>
            <person name="Natvig D.O."/>
            <person name="Lalanne C."/>
            <person name="Gautier V."/>
            <person name="Ament-Velasquez S.L."/>
            <person name="Kruys A."/>
            <person name="Hutchinson M.I."/>
            <person name="Powell A.J."/>
            <person name="Barry K."/>
            <person name="Miller A.N."/>
            <person name="Grigoriev I.V."/>
            <person name="Debuchy R."/>
            <person name="Gladieux P."/>
            <person name="Hiltunen Thoren M."/>
            <person name="Johannesson H."/>
        </authorList>
    </citation>
    <scope>NUCLEOTIDE SEQUENCE</scope>
    <source>
        <strain evidence="2">PSN324</strain>
    </source>
</reference>
<evidence type="ECO:0000313" key="3">
    <source>
        <dbReference type="Proteomes" id="UP001321749"/>
    </source>
</evidence>
<proteinExistence type="inferred from homology"/>
<dbReference type="InterPro" id="IPR044053">
    <property type="entry name" value="AsaB-like"/>
</dbReference>
<dbReference type="PANTHER" id="PTHR34598">
    <property type="entry name" value="BLL6449 PROTEIN"/>
    <property type="match status" value="1"/>
</dbReference>
<keyword evidence="3" id="KW-1185">Reference proteome</keyword>
<protein>
    <recommendedName>
        <fullName evidence="4">Methyltransferase</fullName>
    </recommendedName>
</protein>
<evidence type="ECO:0008006" key="4">
    <source>
        <dbReference type="Google" id="ProtNLM"/>
    </source>
</evidence>
<reference evidence="2" key="2">
    <citation type="submission" date="2023-06" db="EMBL/GenBank/DDBJ databases">
        <authorList>
            <consortium name="Lawrence Berkeley National Laboratory"/>
            <person name="Mondo S.J."/>
            <person name="Hensen N."/>
            <person name="Bonometti L."/>
            <person name="Westerberg I."/>
            <person name="Brannstrom I.O."/>
            <person name="Guillou S."/>
            <person name="Cros-Aarteil S."/>
            <person name="Calhoun S."/>
            <person name="Haridas S."/>
            <person name="Kuo A."/>
            <person name="Pangilinan J."/>
            <person name="Riley R."/>
            <person name="Labutti K."/>
            <person name="Andreopoulos B."/>
            <person name="Lipzen A."/>
            <person name="Chen C."/>
            <person name="Yanf M."/>
            <person name="Daum C."/>
            <person name="Ng V."/>
            <person name="Clum A."/>
            <person name="Steindorff A."/>
            <person name="Ohm R."/>
            <person name="Martin F."/>
            <person name="Silar P."/>
            <person name="Natvig D."/>
            <person name="Lalanne C."/>
            <person name="Gautier V."/>
            <person name="Ament-Velasquez S.L."/>
            <person name="Kruys A."/>
            <person name="Hutchinson M.I."/>
            <person name="Powell A.J."/>
            <person name="Barry K."/>
            <person name="Miller A.N."/>
            <person name="Grigoriev I.V."/>
            <person name="Debuchy R."/>
            <person name="Gladieux P."/>
            <person name="Thoren M.H."/>
            <person name="Johannesson H."/>
        </authorList>
    </citation>
    <scope>NUCLEOTIDE SEQUENCE</scope>
    <source>
        <strain evidence="2">PSN324</strain>
    </source>
</reference>
<dbReference type="PANTHER" id="PTHR34598:SF3">
    <property type="entry name" value="OXIDOREDUCTASE AN1597"/>
    <property type="match status" value="1"/>
</dbReference>